<dbReference type="InterPro" id="IPR002822">
    <property type="entry name" value="Ni_insertion"/>
</dbReference>
<comment type="similarity">
    <text evidence="2">Belongs to the LarC family.</text>
</comment>
<dbReference type="HAMAP" id="MF_01074">
    <property type="entry name" value="LarC"/>
    <property type="match status" value="1"/>
</dbReference>
<dbReference type="Gene3D" id="3.10.20.300">
    <property type="entry name" value="mk0293 like domain"/>
    <property type="match status" value="1"/>
</dbReference>
<dbReference type="GO" id="GO:0016829">
    <property type="term" value="F:lyase activity"/>
    <property type="evidence" value="ECO:0007669"/>
    <property type="project" value="UniProtKB-UniRule"/>
</dbReference>
<evidence type="ECO:0000256" key="2">
    <source>
        <dbReference type="HAMAP-Rule" id="MF_01074"/>
    </source>
</evidence>
<dbReference type="AlphaFoldDB" id="A0A844GU49"/>
<dbReference type="NCBIfam" id="TIGR00299">
    <property type="entry name" value="nickel pincer cofactor biosynthesis protein LarC"/>
    <property type="match status" value="1"/>
</dbReference>
<keyword evidence="2" id="KW-0456">Lyase</keyword>
<dbReference type="GO" id="GO:0016151">
    <property type="term" value="F:nickel cation binding"/>
    <property type="evidence" value="ECO:0007669"/>
    <property type="project" value="UniProtKB-UniRule"/>
</dbReference>
<dbReference type="RefSeq" id="WP_099434581.1">
    <property type="nucleotide sequence ID" value="NZ_WMIA01000014.1"/>
</dbReference>
<sequence length="394" mass="43627">MSKIAYLQCTTGIAGDMFLGALVSAGVPLGYLEKSLESLNIIQEYKLQEETVTRNGLGATKIHVHLTSHSHHHHRHLADIEHIINQSNLAPQIKANSLAIFRQLAIAEAKVHNTTIDKVHFHEVGAVDAIVDIVGTCIGLDYLGIEKLYCSSLPTGGGTVKVAHGILPVPVPAVLELLQSRKIPIYSNGIEKELVTPTGAAIVATLTESFGQPPKMSLEKIGNGAGSQDLSLPNILRLWIGEMELSNLEEVAVLETQIDDCNPQILAYVLEELLNIGAKDVFTQPVMMKKSRLGVLLTVICDLDKINICENLIFRETTTLGIRRQIQQRSILEREMTTIKSKYGDIRLKIAKKQGKVVNIHPEYEDCATIARQLDIPINRIQWEVVREFYEKQT</sequence>
<dbReference type="EMBL" id="WMIA01000014">
    <property type="protein sequence ID" value="MTF39590.1"/>
    <property type="molecule type" value="Genomic_DNA"/>
</dbReference>
<dbReference type="Pfam" id="PF01969">
    <property type="entry name" value="Ni_insertion"/>
    <property type="match status" value="1"/>
</dbReference>
<name>A0A844GU49_9CHRO</name>
<dbReference type="Proteomes" id="UP000437131">
    <property type="component" value="Unassembled WGS sequence"/>
</dbReference>
<evidence type="ECO:0000256" key="1">
    <source>
        <dbReference type="ARBA" id="ARBA00022596"/>
    </source>
</evidence>
<keyword evidence="1 2" id="KW-0533">Nickel</keyword>
<evidence type="ECO:0000313" key="3">
    <source>
        <dbReference type="EMBL" id="MTF39590.1"/>
    </source>
</evidence>
<proteinExistence type="inferred from homology"/>
<dbReference type="PANTHER" id="PTHR36566:SF1">
    <property type="entry name" value="PYRIDINIUM-3,5-BISTHIOCARBOXYLIC ACID MONONUCLEOTIDE NICKEL INSERTION PROTEIN"/>
    <property type="match status" value="1"/>
</dbReference>
<organism evidence="3 4">
    <name type="scientific">Cyanobacterium aponinum 0216</name>
    <dbReference type="NCBI Taxonomy" id="2676140"/>
    <lineage>
        <taxon>Bacteria</taxon>
        <taxon>Bacillati</taxon>
        <taxon>Cyanobacteriota</taxon>
        <taxon>Cyanophyceae</taxon>
        <taxon>Oscillatoriophycideae</taxon>
        <taxon>Chroococcales</taxon>
        <taxon>Geminocystaceae</taxon>
        <taxon>Cyanobacterium</taxon>
    </lineage>
</organism>
<gene>
    <name evidence="3" type="primary">larC</name>
    <name evidence="3" type="ORF">GGC33_11720</name>
</gene>
<comment type="caution">
    <text evidence="3">The sequence shown here is derived from an EMBL/GenBank/DDBJ whole genome shotgun (WGS) entry which is preliminary data.</text>
</comment>
<dbReference type="Gene3D" id="3.30.70.1380">
    <property type="entry name" value="Transcriptional regulatory protein pf0864 domain like"/>
    <property type="match status" value="1"/>
</dbReference>
<evidence type="ECO:0000313" key="4">
    <source>
        <dbReference type="Proteomes" id="UP000437131"/>
    </source>
</evidence>
<reference evidence="3 4" key="1">
    <citation type="submission" date="2019-11" db="EMBL/GenBank/DDBJ databases">
        <title>Isolation of a new High Light Tolerant Cyanobacteria.</title>
        <authorList>
            <person name="Dobson Z."/>
            <person name="Vaughn N."/>
            <person name="Vaughn M."/>
            <person name="Fromme P."/>
            <person name="Mazor Y."/>
        </authorList>
    </citation>
    <scope>NUCLEOTIDE SEQUENCE [LARGE SCALE GENOMIC DNA]</scope>
    <source>
        <strain evidence="3 4">0216</strain>
    </source>
</reference>
<dbReference type="PANTHER" id="PTHR36566">
    <property type="entry name" value="NICKEL INSERTION PROTEIN-RELATED"/>
    <property type="match status" value="1"/>
</dbReference>
<accession>A0A844GU49</accession>
<protein>
    <recommendedName>
        <fullName evidence="2">Putative nickel insertion protein</fullName>
    </recommendedName>
</protein>